<reference evidence="1 2" key="1">
    <citation type="submission" date="2020-08" db="EMBL/GenBank/DDBJ databases">
        <title>Genomic Encyclopedia of Type Strains, Phase IV (KMG-IV): sequencing the most valuable type-strain genomes for metagenomic binning, comparative biology and taxonomic classification.</title>
        <authorList>
            <person name="Goeker M."/>
        </authorList>
    </citation>
    <scope>NUCLEOTIDE SEQUENCE [LARGE SCALE GENOMIC DNA]</scope>
    <source>
        <strain evidence="1 2">DSM 17455</strain>
    </source>
</reference>
<gene>
    <name evidence="1" type="ORF">HNQ97_003341</name>
</gene>
<accession>A0ABR6C8L8</accession>
<proteinExistence type="predicted"/>
<name>A0ABR6C8L8_9HYPH</name>
<keyword evidence="2" id="KW-1185">Reference proteome</keyword>
<comment type="caution">
    <text evidence="1">The sequence shown here is derived from an EMBL/GenBank/DDBJ whole genome shotgun (WGS) entry which is preliminary data.</text>
</comment>
<organism evidence="1 2">
    <name type="scientific">Aminobacter ciceronei</name>
    <dbReference type="NCBI Taxonomy" id="150723"/>
    <lineage>
        <taxon>Bacteria</taxon>
        <taxon>Pseudomonadati</taxon>
        <taxon>Pseudomonadota</taxon>
        <taxon>Alphaproteobacteria</taxon>
        <taxon>Hyphomicrobiales</taxon>
        <taxon>Phyllobacteriaceae</taxon>
        <taxon>Aminobacter</taxon>
    </lineage>
</organism>
<evidence type="ECO:0000313" key="1">
    <source>
        <dbReference type="EMBL" id="MBA9021335.1"/>
    </source>
</evidence>
<dbReference type="Proteomes" id="UP000587524">
    <property type="component" value="Unassembled WGS sequence"/>
</dbReference>
<evidence type="ECO:0000313" key="2">
    <source>
        <dbReference type="Proteomes" id="UP000587524"/>
    </source>
</evidence>
<sequence>MEVHKTTARIAADVVETLARFYAIEARIRGSSAKLFAERRRSRSWTNYKGMEISAPLLPAPKHRATQYSI</sequence>
<dbReference type="EMBL" id="JACJHZ010000015">
    <property type="protein sequence ID" value="MBA9021335.1"/>
    <property type="molecule type" value="Genomic_DNA"/>
</dbReference>
<protein>
    <submittedName>
        <fullName evidence="1">Uncharacterized protein</fullName>
    </submittedName>
</protein>